<dbReference type="Proteomes" id="UP001174694">
    <property type="component" value="Unassembled WGS sequence"/>
</dbReference>
<proteinExistence type="predicted"/>
<sequence>MDVQAESSAKLSMYGRGVVEAAILDGFSMDLSDIDPHSVRRNLRLNSKKAYAREMEIWDAYLVRFPGRDSRDMRVMKHFAEVIGRAIKARLEARLEAKLGNGKKTKERKKRVTTWSVRNKMRQFYNMWERQMHIDISQEVKESMAPYIEGELADKIGLSRERKTPTFFTIESCEVCGAKYQDLIYLVGWKDGDPEIKMDFKRKICKGLDYKQPEHPLAEMLKGPDGLPPPLFSQLILHWLVNIISAGALRDYKTIEDVLDVMPDEGDSYCFLEWADDMLEKLVFPEWSESGPKAKARNDKAWGNQVSHWARRAGFVDGLAIHAIRREILINVDDSGASIGQVMKFAAQRNIRTLQGHYLHDLTTIDGAACYLGMQPRNDLTGDFRTATMKRNPDLQQSLPSRLKEELESREEYIALTRQIEALTLQIKTTTDQETLGQLKDRRAKAYKSRAKLQREGGEKFRQSQKRIPKAEREAHRQSDWRRTHFDRVRHMMPERDRLARTLSFRVPLRSPEGISVMKDLIALRTGDRRVAYQDALRPVDGICPVPCCGTNMER</sequence>
<feature type="compositionally biased region" description="Basic and acidic residues" evidence="1">
    <location>
        <begin position="469"/>
        <end position="479"/>
    </location>
</feature>
<comment type="caution">
    <text evidence="2">The sequence shown here is derived from an EMBL/GenBank/DDBJ whole genome shotgun (WGS) entry which is preliminary data.</text>
</comment>
<name>A0AA38R7W8_9PEZI</name>
<feature type="compositionally biased region" description="Basic and acidic residues" evidence="1">
    <location>
        <begin position="453"/>
        <end position="462"/>
    </location>
</feature>
<keyword evidence="3" id="KW-1185">Reference proteome</keyword>
<dbReference type="PANTHER" id="PTHR37535">
    <property type="entry name" value="FLUG DOMAIN PROTEIN"/>
    <property type="match status" value="1"/>
</dbReference>
<organism evidence="2 3">
    <name type="scientific">Pleurostoma richardsiae</name>
    <dbReference type="NCBI Taxonomy" id="41990"/>
    <lineage>
        <taxon>Eukaryota</taxon>
        <taxon>Fungi</taxon>
        <taxon>Dikarya</taxon>
        <taxon>Ascomycota</taxon>
        <taxon>Pezizomycotina</taxon>
        <taxon>Sordariomycetes</taxon>
        <taxon>Sordariomycetidae</taxon>
        <taxon>Calosphaeriales</taxon>
        <taxon>Pleurostomataceae</taxon>
        <taxon>Pleurostoma</taxon>
    </lineage>
</organism>
<dbReference type="Pfam" id="PF11917">
    <property type="entry name" value="DUF3435"/>
    <property type="match status" value="1"/>
</dbReference>
<dbReference type="PANTHER" id="PTHR37535:SF3">
    <property type="entry name" value="FLUG DOMAIN-CONTAINING PROTEIN"/>
    <property type="match status" value="1"/>
</dbReference>
<evidence type="ECO:0000256" key="1">
    <source>
        <dbReference type="SAM" id="MobiDB-lite"/>
    </source>
</evidence>
<reference evidence="2" key="1">
    <citation type="submission" date="2022-07" db="EMBL/GenBank/DDBJ databases">
        <title>Fungi with potential for degradation of polypropylene.</title>
        <authorList>
            <person name="Gostincar C."/>
        </authorList>
    </citation>
    <scope>NUCLEOTIDE SEQUENCE</scope>
    <source>
        <strain evidence="2">EXF-13308</strain>
    </source>
</reference>
<evidence type="ECO:0000313" key="2">
    <source>
        <dbReference type="EMBL" id="KAJ9129856.1"/>
    </source>
</evidence>
<feature type="region of interest" description="Disordered" evidence="1">
    <location>
        <begin position="453"/>
        <end position="479"/>
    </location>
</feature>
<dbReference type="AlphaFoldDB" id="A0AA38R7W8"/>
<evidence type="ECO:0000313" key="3">
    <source>
        <dbReference type="Proteomes" id="UP001174694"/>
    </source>
</evidence>
<accession>A0AA38R7W8</accession>
<dbReference type="EMBL" id="JANBVO010000126">
    <property type="protein sequence ID" value="KAJ9129856.1"/>
    <property type="molecule type" value="Genomic_DNA"/>
</dbReference>
<protein>
    <submittedName>
        <fullName evidence="2">Carbonic anhydrase 2</fullName>
    </submittedName>
</protein>
<dbReference type="InterPro" id="IPR011010">
    <property type="entry name" value="DNA_brk_join_enz"/>
</dbReference>
<gene>
    <name evidence="2" type="ORF">NKR23_g12436</name>
</gene>
<dbReference type="SUPFAM" id="SSF56349">
    <property type="entry name" value="DNA breaking-rejoining enzymes"/>
    <property type="match status" value="1"/>
</dbReference>
<dbReference type="InterPro" id="IPR021842">
    <property type="entry name" value="DUF3435"/>
</dbReference>
<dbReference type="GO" id="GO:0003677">
    <property type="term" value="F:DNA binding"/>
    <property type="evidence" value="ECO:0007669"/>
    <property type="project" value="InterPro"/>
</dbReference>